<dbReference type="InterPro" id="IPR011335">
    <property type="entry name" value="Restrct_endonuc-II-like"/>
</dbReference>
<name>A0A7W5FWY5_9BURK</name>
<dbReference type="PANTHER" id="PTHR30015:SF7">
    <property type="entry name" value="TYPE IV METHYL-DIRECTED RESTRICTION ENZYME ECOKMRR"/>
    <property type="match status" value="1"/>
</dbReference>
<feature type="compositionally biased region" description="Low complexity" evidence="1">
    <location>
        <begin position="15"/>
        <end position="30"/>
    </location>
</feature>
<dbReference type="Proteomes" id="UP000541535">
    <property type="component" value="Unassembled WGS sequence"/>
</dbReference>
<dbReference type="AlphaFoldDB" id="A0A7W5FWY5"/>
<dbReference type="GO" id="GO:0003677">
    <property type="term" value="F:DNA binding"/>
    <property type="evidence" value="ECO:0007669"/>
    <property type="project" value="InterPro"/>
</dbReference>
<evidence type="ECO:0000259" key="2">
    <source>
        <dbReference type="Pfam" id="PF04471"/>
    </source>
</evidence>
<dbReference type="RefSeq" id="WP_183443421.1">
    <property type="nucleotide sequence ID" value="NZ_JACHXD010000019.1"/>
</dbReference>
<keyword evidence="4" id="KW-1185">Reference proteome</keyword>
<sequence>MIPKPSRRPEPPVAPAAALAPAQPVTAPSARRPPRATRQIVGAPQPGPMAMLARWVIRLASRLCNAWRLAQRPLHRHHVRVARRILRKVRGFTGAGRVPRCLCYLRQVDPLVFEEVVLSALEDAGLFVLRNRRYSGDGGIDGVVWLPKLGWYALQVKRYRAHVREQHVGQFALVIRQQGYDGGLFVHTGKSGAAVYGHLGAGGIRLLSGESLVRLVLRAPSNTQGEHDGVFE</sequence>
<dbReference type="InterPro" id="IPR007560">
    <property type="entry name" value="Restrct_endonuc_IV_Mrr"/>
</dbReference>
<evidence type="ECO:0000313" key="3">
    <source>
        <dbReference type="EMBL" id="MBB3121733.1"/>
    </source>
</evidence>
<feature type="domain" description="Restriction endonuclease type IV Mrr" evidence="2">
    <location>
        <begin position="105"/>
        <end position="215"/>
    </location>
</feature>
<dbReference type="GO" id="GO:0015666">
    <property type="term" value="F:restriction endodeoxyribonuclease activity"/>
    <property type="evidence" value="ECO:0007669"/>
    <property type="project" value="TreeGrafter"/>
</dbReference>
<dbReference type="Gene3D" id="3.40.1350.10">
    <property type="match status" value="1"/>
</dbReference>
<protein>
    <submittedName>
        <fullName evidence="3">Restriction system protein</fullName>
    </submittedName>
</protein>
<dbReference type="InterPro" id="IPR011856">
    <property type="entry name" value="tRNA_endonuc-like_dom_sf"/>
</dbReference>
<dbReference type="InterPro" id="IPR052906">
    <property type="entry name" value="Type_IV_Methyl-Rstrct_Enzyme"/>
</dbReference>
<dbReference type="EMBL" id="JACHXD010000019">
    <property type="protein sequence ID" value="MBB3121733.1"/>
    <property type="molecule type" value="Genomic_DNA"/>
</dbReference>
<comment type="caution">
    <text evidence="3">The sequence shown here is derived from an EMBL/GenBank/DDBJ whole genome shotgun (WGS) entry which is preliminary data.</text>
</comment>
<evidence type="ECO:0000313" key="4">
    <source>
        <dbReference type="Proteomes" id="UP000541535"/>
    </source>
</evidence>
<feature type="region of interest" description="Disordered" evidence="1">
    <location>
        <begin position="1"/>
        <end position="43"/>
    </location>
</feature>
<reference evidence="3 4" key="1">
    <citation type="submission" date="2020-08" db="EMBL/GenBank/DDBJ databases">
        <title>Genomic Encyclopedia of Type Strains, Phase III (KMG-III): the genomes of soil and plant-associated and newly described type strains.</title>
        <authorList>
            <person name="Whitman W."/>
        </authorList>
    </citation>
    <scope>NUCLEOTIDE SEQUENCE [LARGE SCALE GENOMIC DNA]</scope>
    <source>
        <strain evidence="3 4">CECT 8897</strain>
    </source>
</reference>
<accession>A0A7W5FWY5</accession>
<gene>
    <name evidence="3" type="ORF">FHS03_004825</name>
</gene>
<proteinExistence type="predicted"/>
<organism evidence="3 4">
    <name type="scientific">Pseudoduganella violacea</name>
    <dbReference type="NCBI Taxonomy" id="1715466"/>
    <lineage>
        <taxon>Bacteria</taxon>
        <taxon>Pseudomonadati</taxon>
        <taxon>Pseudomonadota</taxon>
        <taxon>Betaproteobacteria</taxon>
        <taxon>Burkholderiales</taxon>
        <taxon>Oxalobacteraceae</taxon>
        <taxon>Telluria group</taxon>
        <taxon>Pseudoduganella</taxon>
    </lineage>
</organism>
<dbReference type="PANTHER" id="PTHR30015">
    <property type="entry name" value="MRR RESTRICTION SYSTEM PROTEIN"/>
    <property type="match status" value="1"/>
</dbReference>
<dbReference type="Pfam" id="PF04471">
    <property type="entry name" value="Mrr_cat"/>
    <property type="match status" value="1"/>
</dbReference>
<dbReference type="SUPFAM" id="SSF52980">
    <property type="entry name" value="Restriction endonuclease-like"/>
    <property type="match status" value="1"/>
</dbReference>
<dbReference type="GO" id="GO:0009307">
    <property type="term" value="P:DNA restriction-modification system"/>
    <property type="evidence" value="ECO:0007669"/>
    <property type="project" value="InterPro"/>
</dbReference>
<evidence type="ECO:0000256" key="1">
    <source>
        <dbReference type="SAM" id="MobiDB-lite"/>
    </source>
</evidence>